<keyword evidence="3" id="KW-1185">Reference proteome</keyword>
<accession>A0A4U1C8R9</accession>
<evidence type="ECO:0000259" key="1">
    <source>
        <dbReference type="PROSITE" id="PS51549"/>
    </source>
</evidence>
<reference evidence="2 3" key="1">
    <citation type="submission" date="2019-04" db="EMBL/GenBank/DDBJ databases">
        <title>Pedobacter sp. AR-2-6 sp. nov., isolated from Arctic soil.</title>
        <authorList>
            <person name="Dahal R.H."/>
            <person name="Kim D.-U."/>
        </authorList>
    </citation>
    <scope>NUCLEOTIDE SEQUENCE [LARGE SCALE GENOMIC DNA]</scope>
    <source>
        <strain evidence="2 3">AR-2-6</strain>
    </source>
</reference>
<sequence>MKNQLLLIVMLFAFTACKKENTPKTALNEKVDLTMATQNAVGTFANGPYGSVSGNAKIYTVGTGNQLALENFSSSNGPDLKVYLSKEKEPQNFINLGDLKAVGGNQIYQIPAGINATEYKYALIYCKRFSHLFGFAQLN</sequence>
<dbReference type="RefSeq" id="WP_136875905.1">
    <property type="nucleotide sequence ID" value="NZ_SWBO01000003.1"/>
</dbReference>
<dbReference type="AlphaFoldDB" id="A0A4U1C8R9"/>
<dbReference type="OrthoDB" id="155521at2"/>
<dbReference type="InterPro" id="IPR019545">
    <property type="entry name" value="DM13_domain"/>
</dbReference>
<dbReference type="PROSITE" id="PS51257">
    <property type="entry name" value="PROKAR_LIPOPROTEIN"/>
    <property type="match status" value="1"/>
</dbReference>
<dbReference type="PROSITE" id="PS51549">
    <property type="entry name" value="DM13"/>
    <property type="match status" value="1"/>
</dbReference>
<dbReference type="EMBL" id="SWBO01000003">
    <property type="protein sequence ID" value="TKC01995.1"/>
    <property type="molecule type" value="Genomic_DNA"/>
</dbReference>
<proteinExistence type="predicted"/>
<name>A0A4U1C8R9_9SPHI</name>
<feature type="domain" description="DM13" evidence="1">
    <location>
        <begin position="42"/>
        <end position="139"/>
    </location>
</feature>
<protein>
    <recommendedName>
        <fullName evidence="1">DM13 domain-containing protein</fullName>
    </recommendedName>
</protein>
<dbReference type="Pfam" id="PF10517">
    <property type="entry name" value="DM13"/>
    <property type="match status" value="1"/>
</dbReference>
<evidence type="ECO:0000313" key="2">
    <source>
        <dbReference type="EMBL" id="TKC01995.1"/>
    </source>
</evidence>
<comment type="caution">
    <text evidence="2">The sequence shown here is derived from an EMBL/GenBank/DDBJ whole genome shotgun (WGS) entry which is preliminary data.</text>
</comment>
<organism evidence="2 3">
    <name type="scientific">Pedobacter cryotolerans</name>
    <dbReference type="NCBI Taxonomy" id="2571270"/>
    <lineage>
        <taxon>Bacteria</taxon>
        <taxon>Pseudomonadati</taxon>
        <taxon>Bacteroidota</taxon>
        <taxon>Sphingobacteriia</taxon>
        <taxon>Sphingobacteriales</taxon>
        <taxon>Sphingobacteriaceae</taxon>
        <taxon>Pedobacter</taxon>
    </lineage>
</organism>
<gene>
    <name evidence="2" type="ORF">FA045_07040</name>
</gene>
<evidence type="ECO:0000313" key="3">
    <source>
        <dbReference type="Proteomes" id="UP000310477"/>
    </source>
</evidence>
<dbReference type="Proteomes" id="UP000310477">
    <property type="component" value="Unassembled WGS sequence"/>
</dbReference>